<dbReference type="PROSITE" id="PS00086">
    <property type="entry name" value="CYTOCHROME_P450"/>
    <property type="match status" value="1"/>
</dbReference>
<dbReference type="GO" id="GO:0005506">
    <property type="term" value="F:iron ion binding"/>
    <property type="evidence" value="ECO:0007669"/>
    <property type="project" value="InterPro"/>
</dbReference>
<dbReference type="STRING" id="2041.AERYTH_14525"/>
<keyword evidence="2" id="KW-0479">Metal-binding</keyword>
<dbReference type="Pfam" id="PF00067">
    <property type="entry name" value="p450"/>
    <property type="match status" value="1"/>
</dbReference>
<dbReference type="AlphaFoldDB" id="A0A0U4C4C8"/>
<reference evidence="3 4" key="1">
    <citation type="journal article" date="1991" name="Int. J. Syst. Bacteriol.">
        <title>Description of the erythromycin-producing bacterium Arthrobacter sp. strain NRRL B-3381 as Aeromicrobium erythreum gen. nov., sp. nov.</title>
        <authorList>
            <person name="Miller E.S."/>
            <person name="Woese C.R."/>
            <person name="Brenner S."/>
        </authorList>
    </citation>
    <scope>NUCLEOTIDE SEQUENCE [LARGE SCALE GENOMIC DNA]</scope>
    <source>
        <strain evidence="3 4">AR18</strain>
    </source>
</reference>
<keyword evidence="2" id="KW-0560">Oxidoreductase</keyword>
<dbReference type="KEGG" id="aer:AERYTH_14525"/>
<dbReference type="Gene3D" id="1.10.630.10">
    <property type="entry name" value="Cytochrome P450"/>
    <property type="match status" value="1"/>
</dbReference>
<dbReference type="InterPro" id="IPR001128">
    <property type="entry name" value="Cyt_P450"/>
</dbReference>
<evidence type="ECO:0000313" key="4">
    <source>
        <dbReference type="Proteomes" id="UP000067689"/>
    </source>
</evidence>
<evidence type="ECO:0000313" key="3">
    <source>
        <dbReference type="EMBL" id="ALX05823.1"/>
    </source>
</evidence>
<keyword evidence="2 3" id="KW-0503">Monooxygenase</keyword>
<dbReference type="PRINTS" id="PR00359">
    <property type="entry name" value="BP450"/>
</dbReference>
<dbReference type="EMBL" id="CP011502">
    <property type="protein sequence ID" value="ALX05823.1"/>
    <property type="molecule type" value="Genomic_DNA"/>
</dbReference>
<dbReference type="RefSeq" id="WP_067860191.1">
    <property type="nucleotide sequence ID" value="NZ_CP011502.1"/>
</dbReference>
<name>A0A0U4C4C8_9ACTN</name>
<sequence>MKPTAPTYRPDVYATRAILDPYPHYRRMRELGPVVWLPRQRAHAVVHHAPCKEVLLADDRFRSERGVALNPVANRLSRGTTLNSDDADHERRRRLLAGRLTPKALRSMREEVELRADAVVEAAVSRGEVDGVVDVARALPTSFVPDLIGWPREGREHLLPWAGATFDCLGPANARTLRAAPRTLRMMRFARSVVRRGDVLPGSMGADLLAKVESGEVRREECPALMIDYLAPSLDTTISAIASTLWLLATHPDQWQALRADPSLVPNAVNEVVRVESPLRAFSRWVAADTEVAGTPLHRGSRVVVLYASANRDERVWDRPDDVDVTRDASQQLGFGQGVHGCAGQGLARLETQAILRSLLERVDRLELTGSPTWGRNNIIHSLDRLPLRLVPLRKAAP</sequence>
<dbReference type="GO" id="GO:0020037">
    <property type="term" value="F:heme binding"/>
    <property type="evidence" value="ECO:0007669"/>
    <property type="project" value="InterPro"/>
</dbReference>
<evidence type="ECO:0000256" key="2">
    <source>
        <dbReference type="RuleBase" id="RU000461"/>
    </source>
</evidence>
<dbReference type="Proteomes" id="UP000067689">
    <property type="component" value="Chromosome"/>
</dbReference>
<comment type="similarity">
    <text evidence="1 2">Belongs to the cytochrome P450 family.</text>
</comment>
<dbReference type="SUPFAM" id="SSF48264">
    <property type="entry name" value="Cytochrome P450"/>
    <property type="match status" value="1"/>
</dbReference>
<keyword evidence="2" id="KW-0408">Iron</keyword>
<dbReference type="GO" id="GO:0004497">
    <property type="term" value="F:monooxygenase activity"/>
    <property type="evidence" value="ECO:0007669"/>
    <property type="project" value="UniProtKB-KW"/>
</dbReference>
<accession>A0A0U4C4C8</accession>
<dbReference type="InterPro" id="IPR002397">
    <property type="entry name" value="Cyt_P450_B"/>
</dbReference>
<dbReference type="PATRIC" id="fig|2041.4.peg.3030"/>
<keyword evidence="4" id="KW-1185">Reference proteome</keyword>
<dbReference type="GO" id="GO:0016705">
    <property type="term" value="F:oxidoreductase activity, acting on paired donors, with incorporation or reduction of molecular oxygen"/>
    <property type="evidence" value="ECO:0007669"/>
    <property type="project" value="InterPro"/>
</dbReference>
<evidence type="ECO:0000256" key="1">
    <source>
        <dbReference type="ARBA" id="ARBA00010617"/>
    </source>
</evidence>
<dbReference type="PANTHER" id="PTHR46696">
    <property type="entry name" value="P450, PUTATIVE (EUROFUNG)-RELATED"/>
    <property type="match status" value="1"/>
</dbReference>
<dbReference type="PANTHER" id="PTHR46696:SF1">
    <property type="entry name" value="CYTOCHROME P450 YJIB-RELATED"/>
    <property type="match status" value="1"/>
</dbReference>
<dbReference type="InterPro" id="IPR036396">
    <property type="entry name" value="Cyt_P450_sf"/>
</dbReference>
<dbReference type="InterPro" id="IPR017972">
    <property type="entry name" value="Cyt_P450_CS"/>
</dbReference>
<protein>
    <submittedName>
        <fullName evidence="3">Monooxygenase</fullName>
    </submittedName>
</protein>
<proteinExistence type="inferred from homology"/>
<organism evidence="3 4">
    <name type="scientific">Aeromicrobium erythreum</name>
    <dbReference type="NCBI Taxonomy" id="2041"/>
    <lineage>
        <taxon>Bacteria</taxon>
        <taxon>Bacillati</taxon>
        <taxon>Actinomycetota</taxon>
        <taxon>Actinomycetes</taxon>
        <taxon>Propionibacteriales</taxon>
        <taxon>Nocardioidaceae</taxon>
        <taxon>Aeromicrobium</taxon>
    </lineage>
</organism>
<gene>
    <name evidence="3" type="ORF">AERYTH_14525</name>
</gene>
<keyword evidence="2" id="KW-0349">Heme</keyword>